<dbReference type="InterPro" id="IPR015422">
    <property type="entry name" value="PyrdxlP-dep_Trfase_small"/>
</dbReference>
<dbReference type="Gene3D" id="3.90.1150.10">
    <property type="entry name" value="Aspartate Aminotransferase, domain 1"/>
    <property type="match status" value="1"/>
</dbReference>
<proteinExistence type="inferred from homology"/>
<accession>A0A8J6IZU8</accession>
<dbReference type="EC" id="2.8.1.7" evidence="3"/>
<comment type="catalytic activity">
    <reaction evidence="6">
        <text>(sulfur carrier)-H + L-cysteine = (sulfur carrier)-SH + L-alanine</text>
        <dbReference type="Rhea" id="RHEA:43892"/>
        <dbReference type="Rhea" id="RHEA-COMP:14737"/>
        <dbReference type="Rhea" id="RHEA-COMP:14739"/>
        <dbReference type="ChEBI" id="CHEBI:29917"/>
        <dbReference type="ChEBI" id="CHEBI:35235"/>
        <dbReference type="ChEBI" id="CHEBI:57972"/>
        <dbReference type="ChEBI" id="CHEBI:64428"/>
        <dbReference type="EC" id="2.8.1.7"/>
    </reaction>
</comment>
<dbReference type="PIRSF" id="PIRSF005572">
    <property type="entry name" value="NifS"/>
    <property type="match status" value="1"/>
</dbReference>
<dbReference type="GO" id="GO:0030170">
    <property type="term" value="F:pyridoxal phosphate binding"/>
    <property type="evidence" value="ECO:0007669"/>
    <property type="project" value="InterPro"/>
</dbReference>
<dbReference type="InterPro" id="IPR016454">
    <property type="entry name" value="Cysteine_dSase"/>
</dbReference>
<dbReference type="EMBL" id="JACOPP010000003">
    <property type="protein sequence ID" value="MBC5732862.1"/>
    <property type="molecule type" value="Genomic_DNA"/>
</dbReference>
<keyword evidence="9" id="KW-0032">Aminotransferase</keyword>
<evidence type="ECO:0000313" key="9">
    <source>
        <dbReference type="EMBL" id="MBC5732862.1"/>
    </source>
</evidence>
<dbReference type="PANTHER" id="PTHR43586">
    <property type="entry name" value="CYSTEINE DESULFURASE"/>
    <property type="match status" value="1"/>
</dbReference>
<dbReference type="InterPro" id="IPR020578">
    <property type="entry name" value="Aminotrans_V_PyrdxlP_BS"/>
</dbReference>
<dbReference type="GO" id="GO:0006534">
    <property type="term" value="P:cysteine metabolic process"/>
    <property type="evidence" value="ECO:0007669"/>
    <property type="project" value="InterPro"/>
</dbReference>
<dbReference type="InterPro" id="IPR015421">
    <property type="entry name" value="PyrdxlP-dep_Trfase_major"/>
</dbReference>
<dbReference type="Proteomes" id="UP000661435">
    <property type="component" value="Unassembled WGS sequence"/>
</dbReference>
<name>A0A8J6IZU8_9FIRM</name>
<evidence type="ECO:0000256" key="3">
    <source>
        <dbReference type="ARBA" id="ARBA00012239"/>
    </source>
</evidence>
<dbReference type="InterPro" id="IPR015424">
    <property type="entry name" value="PyrdxlP-dep_Trfase"/>
</dbReference>
<evidence type="ECO:0000256" key="1">
    <source>
        <dbReference type="ARBA" id="ARBA00001933"/>
    </source>
</evidence>
<evidence type="ECO:0000313" key="10">
    <source>
        <dbReference type="Proteomes" id="UP000661435"/>
    </source>
</evidence>
<organism evidence="9 10">
    <name type="scientific">Lawsonibacter hominis</name>
    <dbReference type="NCBI Taxonomy" id="2763053"/>
    <lineage>
        <taxon>Bacteria</taxon>
        <taxon>Bacillati</taxon>
        <taxon>Bacillota</taxon>
        <taxon>Clostridia</taxon>
        <taxon>Eubacteriales</taxon>
        <taxon>Oscillospiraceae</taxon>
        <taxon>Lawsonibacter</taxon>
    </lineage>
</organism>
<dbReference type="InterPro" id="IPR010970">
    <property type="entry name" value="Cys_dSase_SufS"/>
</dbReference>
<protein>
    <recommendedName>
        <fullName evidence="3">cysteine desulfurase</fullName>
        <ecNumber evidence="3">2.8.1.7</ecNumber>
    </recommendedName>
</protein>
<dbReference type="InterPro" id="IPR010969">
    <property type="entry name" value="Cys_dSase-rel_unknwn_funct"/>
</dbReference>
<dbReference type="CDD" id="cd06453">
    <property type="entry name" value="SufS_like"/>
    <property type="match status" value="1"/>
</dbReference>
<dbReference type="GO" id="GO:0031071">
    <property type="term" value="F:cysteine desulfurase activity"/>
    <property type="evidence" value="ECO:0007669"/>
    <property type="project" value="UniProtKB-EC"/>
</dbReference>
<keyword evidence="10" id="KW-1185">Reference proteome</keyword>
<evidence type="ECO:0000256" key="6">
    <source>
        <dbReference type="ARBA" id="ARBA00050776"/>
    </source>
</evidence>
<keyword evidence="5" id="KW-0663">Pyridoxal phosphate</keyword>
<evidence type="ECO:0000256" key="4">
    <source>
        <dbReference type="ARBA" id="ARBA00022679"/>
    </source>
</evidence>
<evidence type="ECO:0000256" key="5">
    <source>
        <dbReference type="ARBA" id="ARBA00022898"/>
    </source>
</evidence>
<dbReference type="InterPro" id="IPR000192">
    <property type="entry name" value="Aminotrans_V_dom"/>
</dbReference>
<comment type="cofactor">
    <cofactor evidence="1 7">
        <name>pyridoxal 5'-phosphate</name>
        <dbReference type="ChEBI" id="CHEBI:597326"/>
    </cofactor>
</comment>
<dbReference type="NCBIfam" id="TIGR01977">
    <property type="entry name" value="am_tr_V_EF2568"/>
    <property type="match status" value="1"/>
</dbReference>
<evidence type="ECO:0000259" key="8">
    <source>
        <dbReference type="Pfam" id="PF00266"/>
    </source>
</evidence>
<feature type="domain" description="Aminotransferase class V" evidence="8">
    <location>
        <begin position="4"/>
        <end position="376"/>
    </location>
</feature>
<dbReference type="Pfam" id="PF00266">
    <property type="entry name" value="Aminotran_5"/>
    <property type="match status" value="1"/>
</dbReference>
<dbReference type="RefSeq" id="WP_186906760.1">
    <property type="nucleotide sequence ID" value="NZ_JACOPP010000003.1"/>
</dbReference>
<evidence type="ECO:0000256" key="7">
    <source>
        <dbReference type="RuleBase" id="RU004504"/>
    </source>
</evidence>
<dbReference type="PROSITE" id="PS00595">
    <property type="entry name" value="AA_TRANSFER_CLASS_5"/>
    <property type="match status" value="1"/>
</dbReference>
<reference evidence="9" key="1">
    <citation type="submission" date="2020-08" db="EMBL/GenBank/DDBJ databases">
        <title>Genome public.</title>
        <authorList>
            <person name="Liu C."/>
            <person name="Sun Q."/>
        </authorList>
    </citation>
    <scope>NUCLEOTIDE SEQUENCE</scope>
    <source>
        <strain evidence="9">NSJ-51</strain>
    </source>
</reference>
<comment type="similarity">
    <text evidence="2">Belongs to the class-V pyridoxal-phosphate-dependent aminotransferase family. Csd subfamily.</text>
</comment>
<evidence type="ECO:0000256" key="2">
    <source>
        <dbReference type="ARBA" id="ARBA00010447"/>
    </source>
</evidence>
<keyword evidence="4" id="KW-0808">Transferase</keyword>
<sequence>MPSIYLDNASTTFPKPQAVPDAMYRFMTQVGSNINRGGYARAYDTEETVYETRQLLCGLFGGQDCRQVIFTKNVTESLNLLLKGFLRSGDHVLVSSMEHNAVMRPLVQLEARGVAFTRVPCAGDGSLSVERLAACLTDRTRAVVMTHASNVCGTLLPIEAVGEFCRAHALRFFVDAAQTAGVWPIDMERMHIDALAFTGHKGLLGPQGTGGFLLREDMVPLVEPLLSGGTGSLSHTERVPDFMPDRFEPGTLNLPGIVGLHAGLLWLRETGIDAVRAHELQLTERFLAGVRVLREKTGGVCVSGREDLCGRTGVVSLRTPGRDPAQVAYALAEDYGVLTRVGLHCAPSAHRTLGTYPTGTIRFSFGWWNTADEVDAALRALERLLEGRGGHGA</sequence>
<dbReference type="Gene3D" id="3.40.640.10">
    <property type="entry name" value="Type I PLP-dependent aspartate aminotransferase-like (Major domain)"/>
    <property type="match status" value="1"/>
</dbReference>
<dbReference type="GO" id="GO:0008483">
    <property type="term" value="F:transaminase activity"/>
    <property type="evidence" value="ECO:0007669"/>
    <property type="project" value="UniProtKB-KW"/>
</dbReference>
<gene>
    <name evidence="9" type="ORF">H8S57_03845</name>
</gene>
<dbReference type="PANTHER" id="PTHR43586:SF4">
    <property type="entry name" value="ISOPENICILLIN N EPIMERASE"/>
    <property type="match status" value="1"/>
</dbReference>
<dbReference type="AlphaFoldDB" id="A0A8J6IZU8"/>
<comment type="caution">
    <text evidence="9">The sequence shown here is derived from an EMBL/GenBank/DDBJ whole genome shotgun (WGS) entry which is preliminary data.</text>
</comment>
<dbReference type="SUPFAM" id="SSF53383">
    <property type="entry name" value="PLP-dependent transferases"/>
    <property type="match status" value="1"/>
</dbReference>